<dbReference type="Proteomes" id="UP000076555">
    <property type="component" value="Unassembled WGS sequence"/>
</dbReference>
<dbReference type="PIRSF" id="PIRSF037081">
    <property type="entry name" value="P-loop_All4644_prd"/>
    <property type="match status" value="1"/>
</dbReference>
<accession>A0A166JZH3</accession>
<dbReference type="GO" id="GO:0016301">
    <property type="term" value="F:kinase activity"/>
    <property type="evidence" value="ECO:0007669"/>
    <property type="project" value="TreeGrafter"/>
</dbReference>
<sequence>MTKLQLLIGLPGSGKSTLAKQLVSECPQMLLISTDAIRGQLFGSEATQGHWGLIWREIAGHFQQAVAADQTTIFDATNAQRSQRREIIALAREVGFTHITGLWVRTPVWLCLARNQHRQRQVPPEIILRMHRQLRDAPPSLEEGIDYLICFPEKREYGNCAGAVSGNHT</sequence>
<dbReference type="InterPro" id="IPR017101">
    <property type="entry name" value="P-loop_ATP/GTP-bd_All4644_prd"/>
</dbReference>
<dbReference type="AlphaFoldDB" id="A0A166JZH3"/>
<evidence type="ECO:0000313" key="1">
    <source>
        <dbReference type="EMBL" id="KZL50357.1"/>
    </source>
</evidence>
<organism evidence="1 2">
    <name type="scientific">Nodularia spumigena CENA596</name>
    <dbReference type="NCBI Taxonomy" id="1819295"/>
    <lineage>
        <taxon>Bacteria</taxon>
        <taxon>Bacillati</taxon>
        <taxon>Cyanobacteriota</taxon>
        <taxon>Cyanophyceae</taxon>
        <taxon>Nostocales</taxon>
        <taxon>Nodulariaceae</taxon>
        <taxon>Nodularia</taxon>
    </lineage>
</organism>
<name>A0A166JZH3_NODSP</name>
<dbReference type="Gene3D" id="3.40.50.300">
    <property type="entry name" value="P-loop containing nucleotide triphosphate hydrolases"/>
    <property type="match status" value="1"/>
</dbReference>
<dbReference type="RefSeq" id="WP_063872276.1">
    <property type="nucleotide sequence ID" value="NZ_CAWMRI010000091.1"/>
</dbReference>
<gene>
    <name evidence="1" type="ORF">A2T98_07920</name>
</gene>
<dbReference type="OrthoDB" id="484613at2"/>
<dbReference type="SUPFAM" id="SSF52540">
    <property type="entry name" value="P-loop containing nucleoside triphosphate hydrolases"/>
    <property type="match status" value="1"/>
</dbReference>
<dbReference type="PANTHER" id="PTHR20873">
    <property type="entry name" value="L-SERYL-TRNA(SEC) KINASE"/>
    <property type="match status" value="1"/>
</dbReference>
<protein>
    <submittedName>
        <fullName evidence="1">AAA family ATPase</fullName>
    </submittedName>
</protein>
<dbReference type="InterPro" id="IPR052648">
    <property type="entry name" value="Ser-tRNA(Sec)_kinase"/>
</dbReference>
<evidence type="ECO:0000313" key="2">
    <source>
        <dbReference type="Proteomes" id="UP000076555"/>
    </source>
</evidence>
<dbReference type="GO" id="GO:0000049">
    <property type="term" value="F:tRNA binding"/>
    <property type="evidence" value="ECO:0007669"/>
    <property type="project" value="TreeGrafter"/>
</dbReference>
<dbReference type="Pfam" id="PF13671">
    <property type="entry name" value="AAA_33"/>
    <property type="match status" value="1"/>
</dbReference>
<reference evidence="1 2" key="1">
    <citation type="submission" date="2016-04" db="EMBL/GenBank/DDBJ databases">
        <title>Draft Genome Assembly of the Bloom-forming Cyanobacterium Nodularia spumigena Strain CENA596 in Shrimp Production Ponds.</title>
        <authorList>
            <person name="Popin R.V."/>
            <person name="Rigonato J."/>
            <person name="Abreu V.A."/>
            <person name="Andreote A.P."/>
            <person name="Silveira S.B."/>
            <person name="Odebrecht C."/>
            <person name="Fiore M.F."/>
        </authorList>
    </citation>
    <scope>NUCLEOTIDE SEQUENCE [LARGE SCALE GENOMIC DNA]</scope>
    <source>
        <strain evidence="1 2">CENA596</strain>
    </source>
</reference>
<proteinExistence type="predicted"/>
<dbReference type="InterPro" id="IPR027417">
    <property type="entry name" value="P-loop_NTPase"/>
</dbReference>
<dbReference type="EMBL" id="LWAJ01000091">
    <property type="protein sequence ID" value="KZL50357.1"/>
    <property type="molecule type" value="Genomic_DNA"/>
</dbReference>
<comment type="caution">
    <text evidence="1">The sequence shown here is derived from an EMBL/GenBank/DDBJ whole genome shotgun (WGS) entry which is preliminary data.</text>
</comment>
<dbReference type="PANTHER" id="PTHR20873:SF0">
    <property type="entry name" value="L-SERYL-TRNA(SEC) KINASE"/>
    <property type="match status" value="1"/>
</dbReference>